<protein>
    <submittedName>
        <fullName evidence="1">Uncharacterized protein</fullName>
    </submittedName>
</protein>
<dbReference type="EMBL" id="JBBPBN010000053">
    <property type="protein sequence ID" value="KAK8990825.1"/>
    <property type="molecule type" value="Genomic_DNA"/>
</dbReference>
<dbReference type="InterPro" id="IPR044508">
    <property type="entry name" value="At5g50450/At1g67340-like"/>
</dbReference>
<comment type="caution">
    <text evidence="1">The sequence shown here is derived from an EMBL/GenBank/DDBJ whole genome shotgun (WGS) entry which is preliminary data.</text>
</comment>
<sequence length="68" mass="7706">MSSRERMVRVGMREGLKLCAHEGCGRPETRVNEFERSIGCWTKNYCSRSCHWSDWNLRNKAEGGGAGA</sequence>
<dbReference type="Proteomes" id="UP001396334">
    <property type="component" value="Unassembled WGS sequence"/>
</dbReference>
<accession>A0ABR2PRM7</accession>
<keyword evidence="2" id="KW-1185">Reference proteome</keyword>
<dbReference type="PANTHER" id="PTHR46758:SF9">
    <property type="entry name" value="MYND-TYPE DOMAIN-CONTAINING PROTEIN"/>
    <property type="match status" value="1"/>
</dbReference>
<proteinExistence type="predicted"/>
<organism evidence="1 2">
    <name type="scientific">Hibiscus sabdariffa</name>
    <name type="common">roselle</name>
    <dbReference type="NCBI Taxonomy" id="183260"/>
    <lineage>
        <taxon>Eukaryota</taxon>
        <taxon>Viridiplantae</taxon>
        <taxon>Streptophyta</taxon>
        <taxon>Embryophyta</taxon>
        <taxon>Tracheophyta</taxon>
        <taxon>Spermatophyta</taxon>
        <taxon>Magnoliopsida</taxon>
        <taxon>eudicotyledons</taxon>
        <taxon>Gunneridae</taxon>
        <taxon>Pentapetalae</taxon>
        <taxon>rosids</taxon>
        <taxon>malvids</taxon>
        <taxon>Malvales</taxon>
        <taxon>Malvaceae</taxon>
        <taxon>Malvoideae</taxon>
        <taxon>Hibiscus</taxon>
    </lineage>
</organism>
<reference evidence="1 2" key="1">
    <citation type="journal article" date="2024" name="G3 (Bethesda)">
        <title>Genome assembly of Hibiscus sabdariffa L. provides insights into metabolisms of medicinal natural products.</title>
        <authorList>
            <person name="Kim T."/>
        </authorList>
    </citation>
    <scope>NUCLEOTIDE SEQUENCE [LARGE SCALE GENOMIC DNA]</scope>
    <source>
        <strain evidence="1">TK-2024</strain>
        <tissue evidence="1">Old leaves</tissue>
    </source>
</reference>
<gene>
    <name evidence="1" type="ORF">V6N11_028785</name>
</gene>
<evidence type="ECO:0000313" key="1">
    <source>
        <dbReference type="EMBL" id="KAK8990825.1"/>
    </source>
</evidence>
<evidence type="ECO:0000313" key="2">
    <source>
        <dbReference type="Proteomes" id="UP001396334"/>
    </source>
</evidence>
<name>A0ABR2PRM7_9ROSI</name>
<dbReference type="PANTHER" id="PTHR46758">
    <property type="entry name" value="MYND DOMAIN-CONTAINING"/>
    <property type="match status" value="1"/>
</dbReference>